<gene>
    <name evidence="9" type="ORF">SEMRO_188_G081170.1</name>
</gene>
<feature type="compositionally biased region" description="Polar residues" evidence="8">
    <location>
        <begin position="578"/>
        <end position="593"/>
    </location>
</feature>
<keyword evidence="7" id="KW-0539">Nucleus</keyword>
<evidence type="ECO:0000256" key="6">
    <source>
        <dbReference type="ARBA" id="ARBA00023132"/>
    </source>
</evidence>
<protein>
    <submittedName>
        <fullName evidence="9">Uncharacterized protein</fullName>
    </submittedName>
</protein>
<evidence type="ECO:0000256" key="1">
    <source>
        <dbReference type="ARBA" id="ARBA00004567"/>
    </source>
</evidence>
<evidence type="ECO:0000256" key="3">
    <source>
        <dbReference type="ARBA" id="ARBA00022816"/>
    </source>
</evidence>
<keyword evidence="10" id="KW-1185">Reference proteome</keyword>
<keyword evidence="6" id="KW-0906">Nuclear pore complex</keyword>
<feature type="region of interest" description="Disordered" evidence="8">
    <location>
        <begin position="1"/>
        <end position="57"/>
    </location>
</feature>
<dbReference type="GO" id="GO:0006406">
    <property type="term" value="P:mRNA export from nucleus"/>
    <property type="evidence" value="ECO:0007669"/>
    <property type="project" value="TreeGrafter"/>
</dbReference>
<evidence type="ECO:0000313" key="10">
    <source>
        <dbReference type="Proteomes" id="UP001153069"/>
    </source>
</evidence>
<keyword evidence="5" id="KW-0811">Translocation</keyword>
<feature type="compositionally biased region" description="Pro residues" evidence="8">
    <location>
        <begin position="13"/>
        <end position="25"/>
    </location>
</feature>
<evidence type="ECO:0000256" key="2">
    <source>
        <dbReference type="ARBA" id="ARBA00022448"/>
    </source>
</evidence>
<dbReference type="GO" id="GO:0000055">
    <property type="term" value="P:ribosomal large subunit export from nucleus"/>
    <property type="evidence" value="ECO:0007669"/>
    <property type="project" value="InterPro"/>
</dbReference>
<dbReference type="PANTHER" id="PTHR13257:SF0">
    <property type="entry name" value="NUCLEAR PORE COMPLEX PROTEIN NUP88"/>
    <property type="match status" value="1"/>
</dbReference>
<dbReference type="OrthoDB" id="41778at2759"/>
<dbReference type="Pfam" id="PF10168">
    <property type="entry name" value="Nup88"/>
    <property type="match status" value="1"/>
</dbReference>
<keyword evidence="2" id="KW-0813">Transport</keyword>
<sequence>MPRFGLSSSLGPASPPGVSSPPPVSSPQFSSPELGTSLGLFPSRPRQQQLGLPGSDGPSVRLCCSSGDSGAIFSLAFEGEIFYLERRTLPLYDESNEPSTVHKVRLPEEVQEELQLNPPVELFNVEADKPKATTRNNTESHESTSFSPSLLCVYSRHNVFYLEMKMDPQGEVIVEARRVFEQYFLYGENELRIVKIRPAPQRRMDFATLCPEGAMAMLTYNKESHEYSLVLQHSADQDLASVPLSFLVEESYDPNEVVEDFCFAQSGESKEGGLSLLSTLSVLFLKASGEVNVASPILFDGSVVHKSLLMNALDFLDFHVQTFSKDTAKGRRARAAKTFLKDAFGDPENQNKFMTANVLSHGPGKSAVSWPVSLQGPLLSPVEDDSTGVAIGIENFPASDLIGVAIGRQNHAVNLNILSPSTILPRFRLESDDRFELDDSLGTAGAVVQRLVLREEENNEQHEAISVALVRDPVMETMLHYVTRQDVTTLNTTAVRAALCKIQGSSASTADANKEISAHTSAWTSVQASSANVEGVVIGDDPRFGHALFVRLSNGSLVAENLTESRYLHEMEHLVNPLSDTENAPPDTTNDPDNGQPLHQVLDPMLKKIAAGLSNMGKIVGSQTRTTGNQMTPEMLAVAIAVKERCDNEVVLPMLELKQTIRARKQALKVMLINQMKELAAHKKTLKVMQDRMKGIQVKAQTALENSQELAKRSDAILQASQDLLPSLTQAEYDYIQQLKRLQLQLGNLEKSYGGLDSNMQTFRGNIDDGRFVCNIQLEESMQDHATKLLDGEEKLMTKYEAGLQENEKKLQMMARQTGVSE</sequence>
<dbReference type="InterPro" id="IPR037700">
    <property type="entry name" value="NUP88/NUP82"/>
</dbReference>
<dbReference type="Proteomes" id="UP001153069">
    <property type="component" value="Unassembled WGS sequence"/>
</dbReference>
<evidence type="ECO:0000313" key="9">
    <source>
        <dbReference type="EMBL" id="CAB9504168.1"/>
    </source>
</evidence>
<dbReference type="EMBL" id="CAICTM010000187">
    <property type="protein sequence ID" value="CAB9504168.1"/>
    <property type="molecule type" value="Genomic_DNA"/>
</dbReference>
<dbReference type="AlphaFoldDB" id="A0A9N8DJJ9"/>
<evidence type="ECO:0000256" key="4">
    <source>
        <dbReference type="ARBA" id="ARBA00022927"/>
    </source>
</evidence>
<dbReference type="GO" id="GO:0006606">
    <property type="term" value="P:protein import into nucleus"/>
    <property type="evidence" value="ECO:0007669"/>
    <property type="project" value="TreeGrafter"/>
</dbReference>
<feature type="region of interest" description="Disordered" evidence="8">
    <location>
        <begin position="577"/>
        <end position="597"/>
    </location>
</feature>
<dbReference type="GO" id="GO:0000056">
    <property type="term" value="P:ribosomal small subunit export from nucleus"/>
    <property type="evidence" value="ECO:0007669"/>
    <property type="project" value="InterPro"/>
</dbReference>
<keyword evidence="3" id="KW-0509">mRNA transport</keyword>
<dbReference type="PANTHER" id="PTHR13257">
    <property type="entry name" value="NUCLEOPORIN NUP84-RELATED"/>
    <property type="match status" value="1"/>
</dbReference>
<name>A0A9N8DJJ9_9STRA</name>
<feature type="compositionally biased region" description="Low complexity" evidence="8">
    <location>
        <begin position="1"/>
        <end position="12"/>
    </location>
</feature>
<comment type="caution">
    <text evidence="9">The sequence shown here is derived from an EMBL/GenBank/DDBJ whole genome shotgun (WGS) entry which is preliminary data.</text>
</comment>
<keyword evidence="4" id="KW-0653">Protein transport</keyword>
<reference evidence="9" key="1">
    <citation type="submission" date="2020-06" db="EMBL/GenBank/DDBJ databases">
        <authorList>
            <consortium name="Plant Systems Biology data submission"/>
        </authorList>
    </citation>
    <scope>NUCLEOTIDE SEQUENCE</scope>
    <source>
        <strain evidence="9">D6</strain>
    </source>
</reference>
<dbReference type="GO" id="GO:0017056">
    <property type="term" value="F:structural constituent of nuclear pore"/>
    <property type="evidence" value="ECO:0007669"/>
    <property type="project" value="InterPro"/>
</dbReference>
<evidence type="ECO:0000256" key="7">
    <source>
        <dbReference type="ARBA" id="ARBA00023242"/>
    </source>
</evidence>
<evidence type="ECO:0000256" key="8">
    <source>
        <dbReference type="SAM" id="MobiDB-lite"/>
    </source>
</evidence>
<comment type="subcellular location">
    <subcellularLocation>
        <location evidence="1">Nucleus</location>
        <location evidence="1">Nuclear pore complex</location>
    </subcellularLocation>
</comment>
<dbReference type="InterPro" id="IPR019321">
    <property type="entry name" value="Nucleoporin_Nup88"/>
</dbReference>
<accession>A0A9N8DJJ9</accession>
<dbReference type="GO" id="GO:0005643">
    <property type="term" value="C:nuclear pore"/>
    <property type="evidence" value="ECO:0007669"/>
    <property type="project" value="UniProtKB-SubCell"/>
</dbReference>
<evidence type="ECO:0000256" key="5">
    <source>
        <dbReference type="ARBA" id="ARBA00023010"/>
    </source>
</evidence>
<organism evidence="9 10">
    <name type="scientific">Seminavis robusta</name>
    <dbReference type="NCBI Taxonomy" id="568900"/>
    <lineage>
        <taxon>Eukaryota</taxon>
        <taxon>Sar</taxon>
        <taxon>Stramenopiles</taxon>
        <taxon>Ochrophyta</taxon>
        <taxon>Bacillariophyta</taxon>
        <taxon>Bacillariophyceae</taxon>
        <taxon>Bacillariophycidae</taxon>
        <taxon>Naviculales</taxon>
        <taxon>Naviculaceae</taxon>
        <taxon>Seminavis</taxon>
    </lineage>
</organism>
<proteinExistence type="predicted"/>